<comment type="caution">
    <text evidence="7">The sequence shown here is derived from an EMBL/GenBank/DDBJ whole genome shotgun (WGS) entry which is preliminary data.</text>
</comment>
<protein>
    <submittedName>
        <fullName evidence="7">FGGY-family carbohydrate kinase</fullName>
        <ecNumber evidence="7">2.7.1.-</ecNumber>
    </submittedName>
</protein>
<proteinExistence type="inferred from homology"/>
<dbReference type="Gene3D" id="3.30.420.40">
    <property type="match status" value="2"/>
</dbReference>
<keyword evidence="8" id="KW-1185">Reference proteome</keyword>
<dbReference type="InterPro" id="IPR018485">
    <property type="entry name" value="FGGY_C"/>
</dbReference>
<gene>
    <name evidence="7" type="ORF">ACFQGD_24460</name>
</gene>
<feature type="domain" description="Carbohydrate kinase FGGY N-terminal" evidence="5">
    <location>
        <begin position="15"/>
        <end position="255"/>
    </location>
</feature>
<dbReference type="EC" id="2.7.1.-" evidence="7"/>
<dbReference type="Pfam" id="PF02782">
    <property type="entry name" value="FGGY_C"/>
    <property type="match status" value="1"/>
</dbReference>
<name>A0ABW2C4P7_9PSEU</name>
<keyword evidence="3 7" id="KW-0808">Transferase</keyword>
<comment type="similarity">
    <text evidence="1">Belongs to the FGGY kinase family.</text>
</comment>
<evidence type="ECO:0000256" key="2">
    <source>
        <dbReference type="ARBA" id="ARBA00022629"/>
    </source>
</evidence>
<dbReference type="InterPro" id="IPR000577">
    <property type="entry name" value="Carb_kinase_FGGY"/>
</dbReference>
<dbReference type="PANTHER" id="PTHR43095">
    <property type="entry name" value="SUGAR KINASE"/>
    <property type="match status" value="1"/>
</dbReference>
<dbReference type="CDD" id="cd07783">
    <property type="entry name" value="ASKHA_NBD_FGGY_SePSK_AtXK1-like"/>
    <property type="match status" value="1"/>
</dbReference>
<accession>A0ABW2C4P7</accession>
<dbReference type="EMBL" id="JBHSXX010000001">
    <property type="protein sequence ID" value="MFC6870296.1"/>
    <property type="molecule type" value="Genomic_DNA"/>
</dbReference>
<dbReference type="GO" id="GO:0016301">
    <property type="term" value="F:kinase activity"/>
    <property type="evidence" value="ECO:0007669"/>
    <property type="project" value="UniProtKB-KW"/>
</dbReference>
<sequence length="506" mass="52313">MRAARRSESSDAGAWLGIDLGTQSVRAVLIDADGAVLGSAAERLTSTRWPDGRHEQDPRHWWQAVAAATRHALATAGDIEVAALACCATSGTIALVRETSDDPAQPVTPGLMYDDGRAVEQARQVADDPAPAWRAAGLTPQRSWALPKALWLLRDGDPGPDVRLAHQADVVTSRLIGRPAPADTSHALKSGADLVGGGWPAADLARLGLDPRLLPPLVRPGTVLGEVCPAAAEQIGLPVGVPVVAGMTDGCAAQIASGVLRPGQWSFVVGTTTVLKGVSDTLLADPSGALYSHRAPDGRWWPGGASSAGAGLLSQEFDGVDFAALERQATDREPAGSVTYPLAGVGERFPFLRADATGVSWGNDRDRVDRFAAVLQGVAFVERLCLDHLRGLGASVDGPVTISGGATRSPYWTQLQADILGRPVAVPQVAEGAVGMAVLAAAATSGDPGARLAATAERMLGPVRVVEPRPGAHERFDTAYAELVRGLVELGWIDAALAGTALAGAA</sequence>
<dbReference type="PIRSF" id="PIRSF000538">
    <property type="entry name" value="GlpK"/>
    <property type="match status" value="1"/>
</dbReference>
<dbReference type="SUPFAM" id="SSF53067">
    <property type="entry name" value="Actin-like ATPase domain"/>
    <property type="match status" value="2"/>
</dbReference>
<keyword evidence="2" id="KW-0859">Xylose metabolism</keyword>
<keyword evidence="2" id="KW-0119">Carbohydrate metabolism</keyword>
<evidence type="ECO:0000256" key="1">
    <source>
        <dbReference type="ARBA" id="ARBA00009156"/>
    </source>
</evidence>
<evidence type="ECO:0000256" key="3">
    <source>
        <dbReference type="ARBA" id="ARBA00022679"/>
    </source>
</evidence>
<evidence type="ECO:0000256" key="4">
    <source>
        <dbReference type="ARBA" id="ARBA00022777"/>
    </source>
</evidence>
<dbReference type="InterPro" id="IPR050406">
    <property type="entry name" value="FGGY_Carb_Kinase"/>
</dbReference>
<evidence type="ECO:0000313" key="8">
    <source>
        <dbReference type="Proteomes" id="UP001596337"/>
    </source>
</evidence>
<dbReference type="Pfam" id="PF00370">
    <property type="entry name" value="FGGY_N"/>
    <property type="match status" value="1"/>
</dbReference>
<dbReference type="RefSeq" id="WP_345399414.1">
    <property type="nucleotide sequence ID" value="NZ_BAABLA010000088.1"/>
</dbReference>
<evidence type="ECO:0000313" key="7">
    <source>
        <dbReference type="EMBL" id="MFC6870296.1"/>
    </source>
</evidence>
<evidence type="ECO:0000259" key="5">
    <source>
        <dbReference type="Pfam" id="PF00370"/>
    </source>
</evidence>
<organism evidence="7 8">
    <name type="scientific">Haloechinothrix salitolerans</name>
    <dbReference type="NCBI Taxonomy" id="926830"/>
    <lineage>
        <taxon>Bacteria</taxon>
        <taxon>Bacillati</taxon>
        <taxon>Actinomycetota</taxon>
        <taxon>Actinomycetes</taxon>
        <taxon>Pseudonocardiales</taxon>
        <taxon>Pseudonocardiaceae</taxon>
        <taxon>Haloechinothrix</taxon>
    </lineage>
</organism>
<dbReference type="InterPro" id="IPR018484">
    <property type="entry name" value="FGGY_N"/>
</dbReference>
<dbReference type="InterPro" id="IPR043129">
    <property type="entry name" value="ATPase_NBD"/>
</dbReference>
<reference evidence="8" key="1">
    <citation type="journal article" date="2019" name="Int. J. Syst. Evol. Microbiol.">
        <title>The Global Catalogue of Microorganisms (GCM) 10K type strain sequencing project: providing services to taxonomists for standard genome sequencing and annotation.</title>
        <authorList>
            <consortium name="The Broad Institute Genomics Platform"/>
            <consortium name="The Broad Institute Genome Sequencing Center for Infectious Disease"/>
            <person name="Wu L."/>
            <person name="Ma J."/>
        </authorList>
    </citation>
    <scope>NUCLEOTIDE SEQUENCE [LARGE SCALE GENOMIC DNA]</scope>
    <source>
        <strain evidence="8">KCTC 32255</strain>
    </source>
</reference>
<evidence type="ECO:0000259" key="6">
    <source>
        <dbReference type="Pfam" id="PF02782"/>
    </source>
</evidence>
<dbReference type="PANTHER" id="PTHR43095:SF5">
    <property type="entry name" value="XYLULOSE KINASE"/>
    <property type="match status" value="1"/>
</dbReference>
<feature type="domain" description="Carbohydrate kinase FGGY C-terminal" evidence="6">
    <location>
        <begin position="267"/>
        <end position="443"/>
    </location>
</feature>
<dbReference type="Proteomes" id="UP001596337">
    <property type="component" value="Unassembled WGS sequence"/>
</dbReference>
<keyword evidence="4 7" id="KW-0418">Kinase</keyword>